<dbReference type="InterPro" id="IPR017930">
    <property type="entry name" value="Myb_dom"/>
</dbReference>
<dbReference type="PANTHER" id="PTHR10410">
    <property type="entry name" value="EUKARYOTIC TRANSLATION INITIATION FACTOR 3 -RELATED"/>
    <property type="match status" value="1"/>
</dbReference>
<feature type="region of interest" description="Disordered" evidence="1">
    <location>
        <begin position="364"/>
        <end position="387"/>
    </location>
</feature>
<feature type="region of interest" description="Disordered" evidence="1">
    <location>
        <begin position="80"/>
        <end position="196"/>
    </location>
</feature>
<gene>
    <name evidence="4" type="ORF">IWW39_003775</name>
</gene>
<reference evidence="4" key="1">
    <citation type="submission" date="2022-07" db="EMBL/GenBank/DDBJ databases">
        <title>Phylogenomic reconstructions and comparative analyses of Kickxellomycotina fungi.</title>
        <authorList>
            <person name="Reynolds N.K."/>
            <person name="Stajich J.E."/>
            <person name="Barry K."/>
            <person name="Grigoriev I.V."/>
            <person name="Crous P."/>
            <person name="Smith M.E."/>
        </authorList>
    </citation>
    <scope>NUCLEOTIDE SEQUENCE</scope>
    <source>
        <strain evidence="4">CBS 109367</strain>
    </source>
</reference>
<sequence length="765" mass="82033">MPKQRRDSRNSATTVTAYADNDTGGDSESSAAATGEKRKRQVPKAKREDSGSDDNEEARAISAQEEADLSSALIAKLLAEDSGGGGGNMGYYADYGNEAGAGGYALDEYASGSEPDEEWDPNAKGRRASKNAKARKQQAGSKTTRTERAASPHSDSDGSEGDGKRSRGGQKRKKHKAAAKKARVPPEPVAPGQFRSGAYTDDEERMFNEGLELFGRSWSEISGHVGTRDAKSIRSHAQKYFIKLFRDGVALPARVKESGEGYTLSGRPLDPNSAAARPYLQHVMDLDPLVPKPPKATEAAAEPTQPLADSSTSDGVAGGLPMPEALDPAVATDSTSPPGCEADAKGTSPQGILLTTEATHLIESTVDSSHSEDKGASTPPAEPACVQAKSPVRTEYAMSRPQRSHARPVAMRYDDPHQMVRCTPFQGQPLSGVSGSQPFRLVVHTNAQLQMDFHAHLMLSEVIGLLGGRWDATSKVLTVTRAFPCAALESEDAHTNVEMDPGSELVVRHQIMGAGLRVVGWYHSHPTFRPDPSIIDIENQTAYQTLFRDGDSSEEPFVGAIVGPYDPELPGPVSVFNWFYVGRSVVDRGHPKRLVIEPMSDAVLPVEEREMLLHLLDTTCGHQHYAALEEAWRPSSTELRSLKMAVSLARRMPWLLAPAEDSEGSTPATSLDTSPGAPSCSASDCTAASEPLPLVSGERSAEFESIDKQIPAADLLAGKRAVQDPLLMALSSRFPAGVFKAGPDGKLADAPALERVYAAYFLQWD</sequence>
<proteinExistence type="predicted"/>
<feature type="domain" description="MPN" evidence="2">
    <location>
        <begin position="441"/>
        <end position="584"/>
    </location>
</feature>
<evidence type="ECO:0000259" key="3">
    <source>
        <dbReference type="PROSITE" id="PS51294"/>
    </source>
</evidence>
<dbReference type="InterPro" id="IPR009057">
    <property type="entry name" value="Homeodomain-like_sf"/>
</dbReference>
<dbReference type="Proteomes" id="UP001151516">
    <property type="component" value="Unassembled WGS sequence"/>
</dbReference>
<dbReference type="PROSITE" id="PS51294">
    <property type="entry name" value="HTH_MYB"/>
    <property type="match status" value="1"/>
</dbReference>
<dbReference type="Gene3D" id="1.10.10.60">
    <property type="entry name" value="Homeodomain-like"/>
    <property type="match status" value="1"/>
</dbReference>
<dbReference type="Pfam" id="PF00249">
    <property type="entry name" value="Myb_DNA-binding"/>
    <property type="match status" value="1"/>
</dbReference>
<evidence type="ECO:0000256" key="1">
    <source>
        <dbReference type="SAM" id="MobiDB-lite"/>
    </source>
</evidence>
<feature type="region of interest" description="Disordered" evidence="1">
    <location>
        <begin position="286"/>
        <end position="350"/>
    </location>
</feature>
<dbReference type="PROSITE" id="PS50249">
    <property type="entry name" value="MPN"/>
    <property type="match status" value="1"/>
</dbReference>
<dbReference type="InterPro" id="IPR037518">
    <property type="entry name" value="MPN"/>
</dbReference>
<dbReference type="SUPFAM" id="SSF46689">
    <property type="entry name" value="Homeodomain-like"/>
    <property type="match status" value="1"/>
</dbReference>
<organism evidence="4 5">
    <name type="scientific">Coemansia spiralis</name>
    <dbReference type="NCBI Taxonomy" id="417178"/>
    <lineage>
        <taxon>Eukaryota</taxon>
        <taxon>Fungi</taxon>
        <taxon>Fungi incertae sedis</taxon>
        <taxon>Zoopagomycota</taxon>
        <taxon>Kickxellomycotina</taxon>
        <taxon>Kickxellomycetes</taxon>
        <taxon>Kickxellales</taxon>
        <taxon>Kickxellaceae</taxon>
        <taxon>Coemansia</taxon>
    </lineage>
</organism>
<dbReference type="SMART" id="SM00717">
    <property type="entry name" value="SANT"/>
    <property type="match status" value="1"/>
</dbReference>
<comment type="caution">
    <text evidence="4">The sequence shown here is derived from an EMBL/GenBank/DDBJ whole genome shotgun (WGS) entry which is preliminary data.</text>
</comment>
<evidence type="ECO:0008006" key="6">
    <source>
        <dbReference type="Google" id="ProtNLM"/>
    </source>
</evidence>
<dbReference type="CDD" id="cd00167">
    <property type="entry name" value="SANT"/>
    <property type="match status" value="1"/>
</dbReference>
<feature type="region of interest" description="Disordered" evidence="1">
    <location>
        <begin position="659"/>
        <end position="684"/>
    </location>
</feature>
<name>A0A9W8L3A4_9FUNG</name>
<dbReference type="Gene3D" id="3.40.140.10">
    <property type="entry name" value="Cytidine Deaminase, domain 2"/>
    <property type="match status" value="1"/>
</dbReference>
<dbReference type="OrthoDB" id="118550at2759"/>
<feature type="compositionally biased region" description="Basic and acidic residues" evidence="1">
    <location>
        <begin position="144"/>
        <end position="165"/>
    </location>
</feature>
<dbReference type="GO" id="GO:0008237">
    <property type="term" value="F:metallopeptidase activity"/>
    <property type="evidence" value="ECO:0007669"/>
    <property type="project" value="InterPro"/>
</dbReference>
<feature type="compositionally biased region" description="Basic residues" evidence="1">
    <location>
        <begin position="166"/>
        <end position="183"/>
    </location>
</feature>
<dbReference type="EMBL" id="JANBTX010000117">
    <property type="protein sequence ID" value="KAJ2686217.1"/>
    <property type="molecule type" value="Genomic_DNA"/>
</dbReference>
<evidence type="ECO:0000313" key="5">
    <source>
        <dbReference type="Proteomes" id="UP001151516"/>
    </source>
</evidence>
<accession>A0A9W8L3A4</accession>
<evidence type="ECO:0000259" key="2">
    <source>
        <dbReference type="PROSITE" id="PS50249"/>
    </source>
</evidence>
<dbReference type="InterPro" id="IPR001005">
    <property type="entry name" value="SANT/Myb"/>
</dbReference>
<feature type="compositionally biased region" description="Polar residues" evidence="1">
    <location>
        <begin position="664"/>
        <end position="673"/>
    </location>
</feature>
<keyword evidence="5" id="KW-1185">Reference proteome</keyword>
<dbReference type="SUPFAM" id="SSF102712">
    <property type="entry name" value="JAB1/MPN domain"/>
    <property type="match status" value="1"/>
</dbReference>
<dbReference type="CDD" id="cd08067">
    <property type="entry name" value="MPN_2A_DUB"/>
    <property type="match status" value="1"/>
</dbReference>
<dbReference type="InterPro" id="IPR000555">
    <property type="entry name" value="JAMM/MPN+_dom"/>
</dbReference>
<dbReference type="Pfam" id="PF01398">
    <property type="entry name" value="JAB"/>
    <property type="match status" value="1"/>
</dbReference>
<dbReference type="InterPro" id="IPR050242">
    <property type="entry name" value="JAMM_MPN+_peptidase_M67A"/>
</dbReference>
<feature type="domain" description="HTH myb-type" evidence="3">
    <location>
        <begin position="195"/>
        <end position="245"/>
    </location>
</feature>
<evidence type="ECO:0000313" key="4">
    <source>
        <dbReference type="EMBL" id="KAJ2686217.1"/>
    </source>
</evidence>
<feature type="region of interest" description="Disordered" evidence="1">
    <location>
        <begin position="1"/>
        <end position="66"/>
    </location>
</feature>
<dbReference type="AlphaFoldDB" id="A0A9W8L3A4"/>
<protein>
    <recommendedName>
        <fullName evidence="6">Myb-like, SWIRM and MPN domain-containing protein 1</fullName>
    </recommendedName>
</protein>
<feature type="compositionally biased region" description="Basic residues" evidence="1">
    <location>
        <begin position="124"/>
        <end position="136"/>
    </location>
</feature>